<dbReference type="InterPro" id="IPR036465">
    <property type="entry name" value="vWFA_dom_sf"/>
</dbReference>
<evidence type="ECO:0000313" key="2">
    <source>
        <dbReference type="EMBL" id="KKN03527.1"/>
    </source>
</evidence>
<evidence type="ECO:0000259" key="1">
    <source>
        <dbReference type="SMART" id="SM00327"/>
    </source>
</evidence>
<dbReference type="SMART" id="SM00327">
    <property type="entry name" value="VWA"/>
    <property type="match status" value="1"/>
</dbReference>
<proteinExistence type="predicted"/>
<protein>
    <recommendedName>
        <fullName evidence="1">VWFA domain-containing protein</fullName>
    </recommendedName>
</protein>
<dbReference type="Gene3D" id="3.40.50.410">
    <property type="entry name" value="von Willebrand factor, type A domain"/>
    <property type="match status" value="1"/>
</dbReference>
<dbReference type="InterPro" id="IPR002035">
    <property type="entry name" value="VWF_A"/>
</dbReference>
<dbReference type="SUPFAM" id="SSF53300">
    <property type="entry name" value="vWA-like"/>
    <property type="match status" value="1"/>
</dbReference>
<organism evidence="2">
    <name type="scientific">marine sediment metagenome</name>
    <dbReference type="NCBI Taxonomy" id="412755"/>
    <lineage>
        <taxon>unclassified sequences</taxon>
        <taxon>metagenomes</taxon>
        <taxon>ecological metagenomes</taxon>
    </lineage>
</organism>
<reference evidence="2" key="1">
    <citation type="journal article" date="2015" name="Nature">
        <title>Complex archaea that bridge the gap between prokaryotes and eukaryotes.</title>
        <authorList>
            <person name="Spang A."/>
            <person name="Saw J.H."/>
            <person name="Jorgensen S.L."/>
            <person name="Zaremba-Niedzwiedzka K."/>
            <person name="Martijn J."/>
            <person name="Lind A.E."/>
            <person name="van Eijk R."/>
            <person name="Schleper C."/>
            <person name="Guy L."/>
            <person name="Ettema T.J."/>
        </authorList>
    </citation>
    <scope>NUCLEOTIDE SEQUENCE</scope>
</reference>
<comment type="caution">
    <text evidence="2">The sequence shown here is derived from an EMBL/GenBank/DDBJ whole genome shotgun (WGS) entry which is preliminary data.</text>
</comment>
<feature type="domain" description="VWFA" evidence="1">
    <location>
        <begin position="34"/>
        <end position="187"/>
    </location>
</feature>
<accession>A0A0F9MVT0</accession>
<dbReference type="AlphaFoldDB" id="A0A0F9MVT0"/>
<name>A0A0F9MVT0_9ZZZZ</name>
<dbReference type="CDD" id="cd00198">
    <property type="entry name" value="vWFA"/>
    <property type="match status" value="1"/>
</dbReference>
<sequence>MREDLIRQGRGITKGSIFDIAAATKSKPEDVLAEADVIVMLDLSSSMATRLNDGTTRYDRAVEALSDIQKNFPGRVVLITFSGNAKMELGGMPGIASGSTNIYAALELAHQFDDMDSKFYLISDGEPTDTSELRIFDLAKTFKDPINCIFIGQDDDYSGMKFMKELARITKGIDSGRIEPAMLGETLKLLVTGK</sequence>
<gene>
    <name evidence="2" type="ORF">LCGC14_1106680</name>
</gene>
<dbReference type="EMBL" id="LAZR01005023">
    <property type="protein sequence ID" value="KKN03527.1"/>
    <property type="molecule type" value="Genomic_DNA"/>
</dbReference>